<feature type="non-terminal residue" evidence="2">
    <location>
        <position position="1"/>
    </location>
</feature>
<dbReference type="EMBL" id="CAJNOI010001835">
    <property type="protein sequence ID" value="CAF1442125.1"/>
    <property type="molecule type" value="Genomic_DNA"/>
</dbReference>
<evidence type="ECO:0000313" key="3">
    <source>
        <dbReference type="EMBL" id="CAF1628034.1"/>
    </source>
</evidence>
<dbReference type="Proteomes" id="UP000663832">
    <property type="component" value="Unassembled WGS sequence"/>
</dbReference>
<sequence>SRNIAQMLQAKGETIHRIAVAPTDDESTLKEVEVEEETKTLPLSDGKITTS</sequence>
<dbReference type="AlphaFoldDB" id="A0A815NYF9"/>
<feature type="region of interest" description="Disordered" evidence="1">
    <location>
        <begin position="27"/>
        <end position="51"/>
    </location>
</feature>
<reference evidence="2" key="1">
    <citation type="submission" date="2021-02" db="EMBL/GenBank/DDBJ databases">
        <authorList>
            <person name="Nowell W R."/>
        </authorList>
    </citation>
    <scope>NUCLEOTIDE SEQUENCE</scope>
</reference>
<organism evidence="2 5">
    <name type="scientific">Adineta steineri</name>
    <dbReference type="NCBI Taxonomy" id="433720"/>
    <lineage>
        <taxon>Eukaryota</taxon>
        <taxon>Metazoa</taxon>
        <taxon>Spiralia</taxon>
        <taxon>Gnathifera</taxon>
        <taxon>Rotifera</taxon>
        <taxon>Eurotatoria</taxon>
        <taxon>Bdelloidea</taxon>
        <taxon>Adinetida</taxon>
        <taxon>Adinetidae</taxon>
        <taxon>Adineta</taxon>
    </lineage>
</organism>
<evidence type="ECO:0000313" key="5">
    <source>
        <dbReference type="Proteomes" id="UP000663877"/>
    </source>
</evidence>
<name>A0A815NYF9_9BILA</name>
<gene>
    <name evidence="2" type="ORF">BJG266_LOCUS39950</name>
    <name evidence="3" type="ORF">QVE165_LOCUS56834</name>
</gene>
<dbReference type="EMBL" id="CAJNOM010002165">
    <property type="protein sequence ID" value="CAF1628034.1"/>
    <property type="molecule type" value="Genomic_DNA"/>
</dbReference>
<comment type="caution">
    <text evidence="2">The sequence shown here is derived from an EMBL/GenBank/DDBJ whole genome shotgun (WGS) entry which is preliminary data.</text>
</comment>
<evidence type="ECO:0000313" key="2">
    <source>
        <dbReference type="EMBL" id="CAF1442125.1"/>
    </source>
</evidence>
<keyword evidence="4" id="KW-1185">Reference proteome</keyword>
<protein>
    <submittedName>
        <fullName evidence="2">Uncharacterized protein</fullName>
    </submittedName>
</protein>
<evidence type="ECO:0000313" key="4">
    <source>
        <dbReference type="Proteomes" id="UP000663832"/>
    </source>
</evidence>
<accession>A0A815NYF9</accession>
<evidence type="ECO:0000256" key="1">
    <source>
        <dbReference type="SAM" id="MobiDB-lite"/>
    </source>
</evidence>
<dbReference type="Proteomes" id="UP000663877">
    <property type="component" value="Unassembled WGS sequence"/>
</dbReference>
<proteinExistence type="predicted"/>